<feature type="transmembrane region" description="Helical" evidence="2">
    <location>
        <begin position="119"/>
        <end position="139"/>
    </location>
</feature>
<reference evidence="4 5" key="1">
    <citation type="journal article" date="2011" name="Science">
        <title>The ecoresponsive genome of Daphnia pulex.</title>
        <authorList>
            <person name="Colbourne J.K."/>
            <person name="Pfrender M.E."/>
            <person name="Gilbert D."/>
            <person name="Thomas W.K."/>
            <person name="Tucker A."/>
            <person name="Oakley T.H."/>
            <person name="Tokishita S."/>
            <person name="Aerts A."/>
            <person name="Arnold G.J."/>
            <person name="Basu M.K."/>
            <person name="Bauer D.J."/>
            <person name="Caceres C.E."/>
            <person name="Carmel L."/>
            <person name="Casola C."/>
            <person name="Choi J.H."/>
            <person name="Detter J.C."/>
            <person name="Dong Q."/>
            <person name="Dusheyko S."/>
            <person name="Eads B.D."/>
            <person name="Frohlich T."/>
            <person name="Geiler-Samerotte K.A."/>
            <person name="Gerlach D."/>
            <person name="Hatcher P."/>
            <person name="Jogdeo S."/>
            <person name="Krijgsveld J."/>
            <person name="Kriventseva E.V."/>
            <person name="Kultz D."/>
            <person name="Laforsch C."/>
            <person name="Lindquist E."/>
            <person name="Lopez J."/>
            <person name="Manak J.R."/>
            <person name="Muller J."/>
            <person name="Pangilinan J."/>
            <person name="Patwardhan R.P."/>
            <person name="Pitluck S."/>
            <person name="Pritham E.J."/>
            <person name="Rechtsteiner A."/>
            <person name="Rho M."/>
            <person name="Rogozin I.B."/>
            <person name="Sakarya O."/>
            <person name="Salamov A."/>
            <person name="Schaack S."/>
            <person name="Shapiro H."/>
            <person name="Shiga Y."/>
            <person name="Skalitzky C."/>
            <person name="Smith Z."/>
            <person name="Souvorov A."/>
            <person name="Sung W."/>
            <person name="Tang Z."/>
            <person name="Tsuchiya D."/>
            <person name="Tu H."/>
            <person name="Vos H."/>
            <person name="Wang M."/>
            <person name="Wolf Y.I."/>
            <person name="Yamagata H."/>
            <person name="Yamada T."/>
            <person name="Ye Y."/>
            <person name="Shaw J.R."/>
            <person name="Andrews J."/>
            <person name="Crease T.J."/>
            <person name="Tang H."/>
            <person name="Lucas S.M."/>
            <person name="Robertson H.M."/>
            <person name="Bork P."/>
            <person name="Koonin E.V."/>
            <person name="Zdobnov E.M."/>
            <person name="Grigoriev I.V."/>
            <person name="Lynch M."/>
            <person name="Boore J.L."/>
        </authorList>
    </citation>
    <scope>NUCLEOTIDE SEQUENCE [LARGE SCALE GENOMIC DNA]</scope>
</reference>
<evidence type="ECO:0000256" key="2">
    <source>
        <dbReference type="SAM" id="Phobius"/>
    </source>
</evidence>
<evidence type="ECO:0000313" key="4">
    <source>
        <dbReference type="EMBL" id="EFX82883.1"/>
    </source>
</evidence>
<feature type="chain" id="PRO_5003236864" evidence="3">
    <location>
        <begin position="20"/>
        <end position="474"/>
    </location>
</feature>
<accession>E9GCC1</accession>
<sequence>MRIVLSILMLVCLASVTIQQQSQNQRVLSQLGLALPPPSVILSRLVQHGVDTFEGLQKQFSGADINLFSDRKFGLGIGTLFKPLLLVALAKIKLALLFGNPLVLLVLKKLLLHAVLGKLLLKIPLILLGGKALLLTNIMAIKFALIAKGLIGFKASLTLLFLGGFLKSTLGGSGLTTILGLAGSLLKLTGHGFKSEEDDEQPNFKLPVTTFGIPPSFAKPSFNSPPVPLKTANSYQSRATVLSTPATPLTAPISTSTNLSGTNFGLGISGFGANGFGGSGLLTIRAKRDVLGDNGERRGEFSGESLEDLKLEFEAARTNGNAYLFMAAEFDEQSCGLRLLCEVYQKPQESLTQDETLLQNLLGYPLTPLNEEDKDTPKEAYHMAAQLGTSYQGQTNNQICARFYSTCPHNAQQMIHKFVTEDFQTNETDHDNRPVSYSKAPQTSHNAPFHYPTRQPTMTPIQLWKSLFKMPGHQ</sequence>
<proteinExistence type="predicted"/>
<dbReference type="PhylomeDB" id="E9GCC1"/>
<feature type="transmembrane region" description="Helical" evidence="2">
    <location>
        <begin position="84"/>
        <end position="107"/>
    </location>
</feature>
<protein>
    <submittedName>
        <fullName evidence="4">Uncharacterized protein</fullName>
    </submittedName>
</protein>
<keyword evidence="3" id="KW-0732">Signal</keyword>
<dbReference type="InterPro" id="IPR006631">
    <property type="entry name" value="DM4_12"/>
</dbReference>
<dbReference type="Pfam" id="PF07841">
    <property type="entry name" value="DM4_12"/>
    <property type="match status" value="1"/>
</dbReference>
<keyword evidence="2" id="KW-1133">Transmembrane helix</keyword>
<gene>
    <name evidence="4" type="ORF">DAPPUDRAFT_316259</name>
</gene>
<organism evidence="4 5">
    <name type="scientific">Daphnia pulex</name>
    <name type="common">Water flea</name>
    <dbReference type="NCBI Taxonomy" id="6669"/>
    <lineage>
        <taxon>Eukaryota</taxon>
        <taxon>Metazoa</taxon>
        <taxon>Ecdysozoa</taxon>
        <taxon>Arthropoda</taxon>
        <taxon>Crustacea</taxon>
        <taxon>Branchiopoda</taxon>
        <taxon>Diplostraca</taxon>
        <taxon>Cladocera</taxon>
        <taxon>Anomopoda</taxon>
        <taxon>Daphniidae</taxon>
        <taxon>Daphnia</taxon>
    </lineage>
</organism>
<dbReference type="PANTHER" id="PTHR21398">
    <property type="entry name" value="AGAP007094-PA"/>
    <property type="match status" value="1"/>
</dbReference>
<dbReference type="PANTHER" id="PTHR21398:SF6">
    <property type="entry name" value="AGAP007094-PA"/>
    <property type="match status" value="1"/>
</dbReference>
<dbReference type="eggNOG" id="ENOG502T2JW">
    <property type="taxonomic scope" value="Eukaryota"/>
</dbReference>
<keyword evidence="5" id="KW-1185">Reference proteome</keyword>
<keyword evidence="2" id="KW-0472">Membrane</keyword>
<keyword evidence="2" id="KW-0812">Transmembrane</keyword>
<dbReference type="KEGG" id="dpx:DAPPUDRAFT_316259"/>
<feature type="region of interest" description="Disordered" evidence="1">
    <location>
        <begin position="426"/>
        <end position="454"/>
    </location>
</feature>
<dbReference type="EMBL" id="GL732539">
    <property type="protein sequence ID" value="EFX82883.1"/>
    <property type="molecule type" value="Genomic_DNA"/>
</dbReference>
<dbReference type="InParanoid" id="E9GCC1"/>
<evidence type="ECO:0000256" key="1">
    <source>
        <dbReference type="SAM" id="MobiDB-lite"/>
    </source>
</evidence>
<evidence type="ECO:0000313" key="5">
    <source>
        <dbReference type="Proteomes" id="UP000000305"/>
    </source>
</evidence>
<evidence type="ECO:0000256" key="3">
    <source>
        <dbReference type="SAM" id="SignalP"/>
    </source>
</evidence>
<dbReference type="HOGENOM" id="CLU_022100_0_0_1"/>
<feature type="signal peptide" evidence="3">
    <location>
        <begin position="1"/>
        <end position="19"/>
    </location>
</feature>
<name>E9GCC1_DAPPU</name>
<dbReference type="OrthoDB" id="6371712at2759"/>
<dbReference type="AlphaFoldDB" id="E9GCC1"/>
<dbReference type="Proteomes" id="UP000000305">
    <property type="component" value="Unassembled WGS sequence"/>
</dbReference>